<dbReference type="Pfam" id="PF00756">
    <property type="entry name" value="Esterase"/>
    <property type="match status" value="1"/>
</dbReference>
<accession>A0ABQ6HIW3</accession>
<evidence type="ECO:0000256" key="8">
    <source>
        <dbReference type="ARBA" id="ARBA00048109"/>
    </source>
</evidence>
<evidence type="ECO:0000256" key="3">
    <source>
        <dbReference type="ARBA" id="ARBA00012820"/>
    </source>
</evidence>
<dbReference type="EMBL" id="BSUJ01000001">
    <property type="protein sequence ID" value="GMA18157.1"/>
    <property type="molecule type" value="Genomic_DNA"/>
</dbReference>
<gene>
    <name evidence="9" type="ORF">GCM10025862_01780</name>
</gene>
<keyword evidence="10" id="KW-1185">Reference proteome</keyword>
<proteinExistence type="inferred from homology"/>
<dbReference type="InterPro" id="IPR006311">
    <property type="entry name" value="TAT_signal"/>
</dbReference>
<keyword evidence="5" id="KW-0808">Transferase</keyword>
<evidence type="ECO:0000313" key="10">
    <source>
        <dbReference type="Proteomes" id="UP001157109"/>
    </source>
</evidence>
<reference evidence="10" key="1">
    <citation type="journal article" date="2019" name="Int. J. Syst. Evol. Microbiol.">
        <title>The Global Catalogue of Microorganisms (GCM) 10K type strain sequencing project: providing services to taxonomists for standard genome sequencing and annotation.</title>
        <authorList>
            <consortium name="The Broad Institute Genomics Platform"/>
            <consortium name="The Broad Institute Genome Sequencing Center for Infectious Disease"/>
            <person name="Wu L."/>
            <person name="Ma J."/>
        </authorList>
    </citation>
    <scope>NUCLEOTIDE SEQUENCE [LARGE SCALE GENOMIC DNA]</scope>
    <source>
        <strain evidence="10">NBRC 105830</strain>
    </source>
</reference>
<dbReference type="InterPro" id="IPR000801">
    <property type="entry name" value="Esterase-like"/>
</dbReference>
<dbReference type="EC" id="2.3.1.20" evidence="4"/>
<comment type="catalytic activity">
    <reaction evidence="8">
        <text>an acyl-CoA + a 1,2-diacyl-sn-glycerol = a triacyl-sn-glycerol + CoA</text>
        <dbReference type="Rhea" id="RHEA:10868"/>
        <dbReference type="ChEBI" id="CHEBI:17815"/>
        <dbReference type="ChEBI" id="CHEBI:57287"/>
        <dbReference type="ChEBI" id="CHEBI:58342"/>
        <dbReference type="ChEBI" id="CHEBI:64615"/>
        <dbReference type="EC" id="2.3.1.20"/>
    </reaction>
</comment>
<evidence type="ECO:0000313" key="9">
    <source>
        <dbReference type="EMBL" id="GMA18157.1"/>
    </source>
</evidence>
<dbReference type="PROSITE" id="PS51318">
    <property type="entry name" value="TAT"/>
    <property type="match status" value="1"/>
</dbReference>
<comment type="caution">
    <text evidence="9">The sequence shown here is derived from an EMBL/GenBank/DDBJ whole genome shotgun (WGS) entry which is preliminary data.</text>
</comment>
<evidence type="ECO:0000256" key="5">
    <source>
        <dbReference type="ARBA" id="ARBA00022679"/>
    </source>
</evidence>
<organism evidence="9 10">
    <name type="scientific">Arsenicicoccus piscis</name>
    <dbReference type="NCBI Taxonomy" id="673954"/>
    <lineage>
        <taxon>Bacteria</taxon>
        <taxon>Bacillati</taxon>
        <taxon>Actinomycetota</taxon>
        <taxon>Actinomycetes</taxon>
        <taxon>Micrococcales</taxon>
        <taxon>Intrasporangiaceae</taxon>
        <taxon>Arsenicicoccus</taxon>
    </lineage>
</organism>
<dbReference type="PANTHER" id="PTHR48098:SF1">
    <property type="entry name" value="DIACYLGLYCEROL ACYLTRANSFERASE_MYCOLYLTRANSFERASE AG85A"/>
    <property type="match status" value="1"/>
</dbReference>
<name>A0ABQ6HIW3_9MICO</name>
<dbReference type="SUPFAM" id="SSF53474">
    <property type="entry name" value="alpha/beta-Hydrolases"/>
    <property type="match status" value="1"/>
</dbReference>
<evidence type="ECO:0000256" key="6">
    <source>
        <dbReference type="ARBA" id="ARBA00023315"/>
    </source>
</evidence>
<evidence type="ECO:0000256" key="2">
    <source>
        <dbReference type="ARBA" id="ARBA00005874"/>
    </source>
</evidence>
<evidence type="ECO:0000256" key="1">
    <source>
        <dbReference type="ARBA" id="ARBA00000697"/>
    </source>
</evidence>
<dbReference type="InterPro" id="IPR050583">
    <property type="entry name" value="Mycobacterial_A85_antigen"/>
</dbReference>
<comment type="catalytic activity">
    <reaction evidence="1">
        <text>2 alpha,alpha'-trehalose 6-mycolate = alpha,alpha'-trehalose 6,6'-bismycolate + alpha,alpha-trehalose</text>
        <dbReference type="Rhea" id="RHEA:23472"/>
        <dbReference type="ChEBI" id="CHEBI:16551"/>
        <dbReference type="ChEBI" id="CHEBI:18195"/>
        <dbReference type="ChEBI" id="CHEBI:18234"/>
        <dbReference type="EC" id="2.3.1.122"/>
    </reaction>
</comment>
<dbReference type="Proteomes" id="UP001157109">
    <property type="component" value="Unassembled WGS sequence"/>
</dbReference>
<dbReference type="EC" id="2.3.1.122" evidence="3"/>
<dbReference type="PANTHER" id="PTHR48098">
    <property type="entry name" value="ENTEROCHELIN ESTERASE-RELATED"/>
    <property type="match status" value="1"/>
</dbReference>
<sequence length="375" mass="39852">MSSAPTRSLPVSRRALLGGGAAALVAAGGGALGLQWWREDRRRFAIPAPSPVPIGTLDTTPLPGLSVGGRSAVGERATRHVLHTALVQRQTDVIVRLPASYASAPARRYPVLYLLHGTGADCTSWWTDGQAAQLVGDREVILVIPDCGGAGWFTDWPHPSAGRQDWESFHIRQLVPWVDQTFRTLAEPGGRALAGNSMGGYGAVVYAARYRQLFDVAAAFSGVGDLGTDYAATEVYDGPADFGGDRLGAIYGTDPEAVSRAIAPHDPVLLADRMRGLRRLALYCGDGTPDALGGAAGGEEAQIRVTNDHLVRALRAQGVAFQWHPQRGVHAWPYWRRHLAAEIGPLTAALAPARGDPGGHFRVNAQISDAAETAR</sequence>
<dbReference type="Gene3D" id="3.40.50.1820">
    <property type="entry name" value="alpha/beta hydrolase"/>
    <property type="match status" value="1"/>
</dbReference>
<keyword evidence="6" id="KW-0012">Acyltransferase</keyword>
<protein>
    <recommendedName>
        <fullName evidence="7">Acyl-CoA:diacylglycerol acyltransferase</fullName>
        <ecNumber evidence="3">2.3.1.122</ecNumber>
        <ecNumber evidence="4">2.3.1.20</ecNumber>
    </recommendedName>
</protein>
<evidence type="ECO:0000256" key="7">
    <source>
        <dbReference type="ARBA" id="ARBA00032572"/>
    </source>
</evidence>
<dbReference type="InterPro" id="IPR029058">
    <property type="entry name" value="AB_hydrolase_fold"/>
</dbReference>
<dbReference type="RefSeq" id="WP_284283362.1">
    <property type="nucleotide sequence ID" value="NZ_BSUJ01000001.1"/>
</dbReference>
<comment type="similarity">
    <text evidence="2">Belongs to the mycobacterial A85 antigen family.</text>
</comment>
<evidence type="ECO:0000256" key="4">
    <source>
        <dbReference type="ARBA" id="ARBA00013244"/>
    </source>
</evidence>